<evidence type="ECO:0000256" key="9">
    <source>
        <dbReference type="ARBA" id="ARBA00023180"/>
    </source>
</evidence>
<keyword evidence="8 10" id="KW-0472">Membrane</keyword>
<evidence type="ECO:0000256" key="8">
    <source>
        <dbReference type="ARBA" id="ARBA00023136"/>
    </source>
</evidence>
<evidence type="ECO:0000256" key="5">
    <source>
        <dbReference type="ARBA" id="ARBA00022692"/>
    </source>
</evidence>
<comment type="caution">
    <text evidence="10">Lacks conserved residue(s) required for the propagation of feature annotation.</text>
</comment>
<dbReference type="AlphaFoldDB" id="A0AAD5EHC6"/>
<feature type="transmembrane region" description="Helical" evidence="10">
    <location>
        <begin position="357"/>
        <end position="379"/>
    </location>
</feature>
<keyword evidence="9" id="KW-0325">Glycoprotein</keyword>
<feature type="transmembrane region" description="Helical" evidence="10">
    <location>
        <begin position="14"/>
        <end position="35"/>
    </location>
</feature>
<reference evidence="11" key="1">
    <citation type="submission" date="2021-06" db="EMBL/GenBank/DDBJ databases">
        <authorList>
            <consortium name="DOE Joint Genome Institute"/>
            <person name="Mondo S.J."/>
            <person name="Amses K.R."/>
            <person name="Simmons D.R."/>
            <person name="Longcore J.E."/>
            <person name="Seto K."/>
            <person name="Alves G.H."/>
            <person name="Bonds A.E."/>
            <person name="Quandt C.A."/>
            <person name="Davis W.J."/>
            <person name="Chang Y."/>
            <person name="Letcher P.M."/>
            <person name="Powell M.J."/>
            <person name="Kuo A."/>
            <person name="Labutti K."/>
            <person name="Pangilinan J."/>
            <person name="Andreopoulos W."/>
            <person name="Tritt A."/>
            <person name="Riley R."/>
            <person name="Hundley H."/>
            <person name="Johnson J."/>
            <person name="Lipzen A."/>
            <person name="Barry K."/>
            <person name="Berbee M.L."/>
            <person name="Buchler N.E."/>
            <person name="Grigoriev I.V."/>
            <person name="Spatafora J.W."/>
            <person name="Stajich J.E."/>
            <person name="James T.Y."/>
        </authorList>
    </citation>
    <scope>NUCLEOTIDE SEQUENCE</scope>
    <source>
        <strain evidence="11">AG</strain>
    </source>
</reference>
<comment type="function">
    <text evidence="1 10">Involved in cell fusion during mating by stabilizing the plasma membrane fusion event.</text>
</comment>
<dbReference type="GO" id="GO:0032220">
    <property type="term" value="P:plasma membrane fusion involved in cytogamy"/>
    <property type="evidence" value="ECO:0007669"/>
    <property type="project" value="TreeGrafter"/>
</dbReference>
<reference evidence="11" key="2">
    <citation type="journal article" date="2022" name="Proc. Natl. Acad. Sci. U.S.A.">
        <title>Diploid-dominant life cycles characterize the early evolution of Fungi.</title>
        <authorList>
            <person name="Amses K.R."/>
            <person name="Simmons D.R."/>
            <person name="Longcore J.E."/>
            <person name="Mondo S.J."/>
            <person name="Seto K."/>
            <person name="Jeronimo G.H."/>
            <person name="Bonds A.E."/>
            <person name="Quandt C.A."/>
            <person name="Davis W.J."/>
            <person name="Chang Y."/>
            <person name="Federici B.A."/>
            <person name="Kuo A."/>
            <person name="LaButti K."/>
            <person name="Pangilinan J."/>
            <person name="Andreopoulos W."/>
            <person name="Tritt A."/>
            <person name="Riley R."/>
            <person name="Hundley H."/>
            <person name="Johnson J."/>
            <person name="Lipzen A."/>
            <person name="Barry K."/>
            <person name="Lang B.F."/>
            <person name="Cuomo C.A."/>
            <person name="Buchler N.E."/>
            <person name="Grigoriev I.V."/>
            <person name="Spatafora J.W."/>
            <person name="Stajich J.E."/>
            <person name="James T.Y."/>
        </authorList>
    </citation>
    <scope>NUCLEOTIDE SEQUENCE</scope>
    <source>
        <strain evidence="11">AG</strain>
    </source>
</reference>
<keyword evidence="7 10" id="KW-1133">Transmembrane helix</keyword>
<evidence type="ECO:0000256" key="1">
    <source>
        <dbReference type="ARBA" id="ARBA00002512"/>
    </source>
</evidence>
<dbReference type="GO" id="GO:0005886">
    <property type="term" value="C:plasma membrane"/>
    <property type="evidence" value="ECO:0007669"/>
    <property type="project" value="UniProtKB-SubCell"/>
</dbReference>
<dbReference type="PANTHER" id="PTHR31030">
    <property type="entry name" value="PLASMA MEMBRANE FUSION PROTEIN PRM1"/>
    <property type="match status" value="1"/>
</dbReference>
<dbReference type="Proteomes" id="UP001206595">
    <property type="component" value="Unassembled WGS sequence"/>
</dbReference>
<keyword evidence="10" id="KW-1003">Cell membrane</keyword>
<dbReference type="EMBL" id="MU620895">
    <property type="protein sequence ID" value="KAI8583718.1"/>
    <property type="molecule type" value="Genomic_DNA"/>
</dbReference>
<keyword evidence="5 10" id="KW-0812">Transmembrane</keyword>
<dbReference type="GO" id="GO:0043332">
    <property type="term" value="C:mating projection tip"/>
    <property type="evidence" value="ECO:0007669"/>
    <property type="project" value="UniProtKB-UniRule"/>
</dbReference>
<evidence type="ECO:0000256" key="10">
    <source>
        <dbReference type="RuleBase" id="RU366035"/>
    </source>
</evidence>
<accession>A0AAD5EHC6</accession>
<dbReference type="RefSeq" id="XP_051448722.1">
    <property type="nucleotide sequence ID" value="XM_051593652.1"/>
</dbReference>
<evidence type="ECO:0000256" key="4">
    <source>
        <dbReference type="ARBA" id="ARBA00010780"/>
    </source>
</evidence>
<dbReference type="InterPro" id="IPR026777">
    <property type="entry name" value="PRM1"/>
</dbReference>
<organism evidence="11 12">
    <name type="scientific">Umbelopsis ramanniana AG</name>
    <dbReference type="NCBI Taxonomy" id="1314678"/>
    <lineage>
        <taxon>Eukaryota</taxon>
        <taxon>Fungi</taxon>
        <taxon>Fungi incertae sedis</taxon>
        <taxon>Mucoromycota</taxon>
        <taxon>Mucoromycotina</taxon>
        <taxon>Umbelopsidomycetes</taxon>
        <taxon>Umbelopsidales</taxon>
        <taxon>Umbelopsidaceae</taxon>
        <taxon>Umbelopsis</taxon>
    </lineage>
</organism>
<dbReference type="GeneID" id="75918994"/>
<name>A0AAD5EHC6_UMBRA</name>
<evidence type="ECO:0000313" key="12">
    <source>
        <dbReference type="Proteomes" id="UP001206595"/>
    </source>
</evidence>
<comment type="similarity">
    <text evidence="4 10">Belongs to the PRM1 family.</text>
</comment>
<gene>
    <name evidence="11" type="ORF">K450DRAFT_297020</name>
</gene>
<protein>
    <recommendedName>
        <fullName evidence="10">Plasma membrane fusion protein PRM1</fullName>
    </recommendedName>
</protein>
<comment type="caution">
    <text evidence="11">The sequence shown here is derived from an EMBL/GenBank/DDBJ whole genome shotgun (WGS) entry which is preliminary data.</text>
</comment>
<keyword evidence="12" id="KW-1185">Reference proteome</keyword>
<evidence type="ECO:0000256" key="7">
    <source>
        <dbReference type="ARBA" id="ARBA00022989"/>
    </source>
</evidence>
<sequence length="656" mass="71928">MVLSAPINLHAEYSLAWCNTAVILLLSLVFTIQVFGSTVRKAAASAQSEIATMCEMVDTTAKSLTTAPSALLYMLNNEAETSVLFALNSTRQGLLNAIDGVDALLTWFVDTYKSTYVCLLTLAVDSSIDVVSDVANTFETTVQSILSGGTVGVNNVVNSVEHTVFGNDTSQNSTVSWPNITSNWTSSLNALDAKIHNWTLDSVVSSVISEPLQDLKTTVNQSLFNAMQTYNFTPSKSVQIIPVIPCNATVLQQDIQDVANKLLGVSGTLTYILIALMLVMTLVNMGYRHVVNNWRNSMARSFVTTSDHLNHADAMLIFRAGHKPFMWYIMSLLGISPLRSRRSMALTWLMDYVSEPAALFALAYGLSGLVFTTLAINLINVIRNEAINAFYTSMINLVNNSFHNISATLITVANSTVTDTNLAIDTLEYSVNHDALGWINTTTAVLNSTLNQVSSDITGVVTDIFGGTVLENAAQGLINCLVLNKIQSIETGFTWLNNVSHIQLPRVSETVVTNAGLVPNMTIAALLTPVIGNEMDHNTTLDRMLDQCISSLQEKLPFYWVLVSMWLFILFIGCCVCLSQNCIRTKQEAPSASRPSVWLYRRKVRSATHSSATKSSPAKPIRILTKAMIRKSHHPKPYSRFSSSLSDDNHILMHEL</sequence>
<evidence type="ECO:0000256" key="6">
    <source>
        <dbReference type="ARBA" id="ARBA00022971"/>
    </source>
</evidence>
<feature type="transmembrane region" description="Helical" evidence="10">
    <location>
        <begin position="262"/>
        <end position="287"/>
    </location>
</feature>
<feature type="transmembrane region" description="Helical" evidence="10">
    <location>
        <begin position="558"/>
        <end position="578"/>
    </location>
</feature>
<comment type="subcellular location">
    <subcellularLocation>
        <location evidence="3">Cell envelope</location>
    </subcellularLocation>
    <subcellularLocation>
        <location evidence="10">Cell membrane</location>
        <topology evidence="10">Multi-pass membrane protein</topology>
    </subcellularLocation>
    <subcellularLocation>
        <location evidence="2">Endomembrane system</location>
        <topology evidence="2">Multi-pass membrane protein</topology>
    </subcellularLocation>
</comment>
<keyword evidence="6 10" id="KW-0184">Conjugation</keyword>
<dbReference type="PANTHER" id="PTHR31030:SF1">
    <property type="entry name" value="PLASMA MEMBRANE FUSION PROTEIN PRM1"/>
    <property type="match status" value="1"/>
</dbReference>
<evidence type="ECO:0000256" key="3">
    <source>
        <dbReference type="ARBA" id="ARBA00004196"/>
    </source>
</evidence>
<evidence type="ECO:0000256" key="2">
    <source>
        <dbReference type="ARBA" id="ARBA00004127"/>
    </source>
</evidence>
<proteinExistence type="inferred from homology"/>
<dbReference type="GO" id="GO:0012505">
    <property type="term" value="C:endomembrane system"/>
    <property type="evidence" value="ECO:0007669"/>
    <property type="project" value="UniProtKB-SubCell"/>
</dbReference>
<evidence type="ECO:0000313" key="11">
    <source>
        <dbReference type="EMBL" id="KAI8583718.1"/>
    </source>
</evidence>